<gene>
    <name evidence="2" type="ORF">DWV00_26780</name>
</gene>
<dbReference type="OrthoDB" id="8687660at2"/>
<comment type="caution">
    <text evidence="2">The sequence shown here is derived from an EMBL/GenBank/DDBJ whole genome shotgun (WGS) entry which is preliminary data.</text>
</comment>
<dbReference type="RefSeq" id="WP_115536634.1">
    <property type="nucleotide sequence ID" value="NZ_QRGA01000017.1"/>
</dbReference>
<evidence type="ECO:0000313" key="3">
    <source>
        <dbReference type="Proteomes" id="UP000256838"/>
    </source>
</evidence>
<reference evidence="2 3" key="1">
    <citation type="submission" date="2018-08" db="EMBL/GenBank/DDBJ databases">
        <title>Paraburkholderia sp. DHOM06 isolated from forest soil.</title>
        <authorList>
            <person name="Gao Z.-H."/>
            <person name="Qiu L.-H."/>
        </authorList>
    </citation>
    <scope>NUCLEOTIDE SEQUENCE [LARGE SCALE GENOMIC DNA]</scope>
    <source>
        <strain evidence="2 3">DHOM06</strain>
    </source>
</reference>
<evidence type="ECO:0000313" key="2">
    <source>
        <dbReference type="EMBL" id="RDU95857.1"/>
    </source>
</evidence>
<dbReference type="AlphaFoldDB" id="A0A3D8JS37"/>
<sequence>MSLVESLLAEAKDLGLNVSQAAEAGLAKAVSDLAASPLPRCHRPRTCNRRSDGW</sequence>
<keyword evidence="3" id="KW-1185">Reference proteome</keyword>
<dbReference type="EMBL" id="QRGA01000017">
    <property type="protein sequence ID" value="RDU95857.1"/>
    <property type="molecule type" value="Genomic_DNA"/>
</dbReference>
<name>A0A3D8JS37_9BURK</name>
<accession>A0A3D8JS37</accession>
<evidence type="ECO:0000256" key="1">
    <source>
        <dbReference type="ARBA" id="ARBA00022649"/>
    </source>
</evidence>
<proteinExistence type="predicted"/>
<organism evidence="2 3">
    <name type="scientific">Trinickia dinghuensis</name>
    <dbReference type="NCBI Taxonomy" id="2291023"/>
    <lineage>
        <taxon>Bacteria</taxon>
        <taxon>Pseudomonadati</taxon>
        <taxon>Pseudomonadota</taxon>
        <taxon>Betaproteobacteria</taxon>
        <taxon>Burkholderiales</taxon>
        <taxon>Burkholderiaceae</taxon>
        <taxon>Trinickia</taxon>
    </lineage>
</organism>
<keyword evidence="1" id="KW-1277">Toxin-antitoxin system</keyword>
<protein>
    <submittedName>
        <fullName evidence="2">Uncharacterized protein</fullName>
    </submittedName>
</protein>
<dbReference type="Proteomes" id="UP000256838">
    <property type="component" value="Unassembled WGS sequence"/>
</dbReference>
<dbReference type="Pfam" id="PF07362">
    <property type="entry name" value="CcdA"/>
    <property type="match status" value="1"/>
</dbReference>
<dbReference type="InterPro" id="IPR009956">
    <property type="entry name" value="Post-segregation_anti-tox_CcdA"/>
</dbReference>